<keyword evidence="2" id="KW-0274">FAD</keyword>
<evidence type="ECO:0000313" key="5">
    <source>
        <dbReference type="Proteomes" id="UP001597469"/>
    </source>
</evidence>
<comment type="caution">
    <text evidence="4">The sequence shown here is derived from an EMBL/GenBank/DDBJ whole genome shotgun (WGS) entry which is preliminary data.</text>
</comment>
<evidence type="ECO:0000313" key="4">
    <source>
        <dbReference type="EMBL" id="MFD2573112.1"/>
    </source>
</evidence>
<dbReference type="InterPro" id="IPR020946">
    <property type="entry name" value="Flavin_mOase-like"/>
</dbReference>
<reference evidence="5" key="1">
    <citation type="journal article" date="2019" name="Int. J. Syst. Evol. Microbiol.">
        <title>The Global Catalogue of Microorganisms (GCM) 10K type strain sequencing project: providing services to taxonomists for standard genome sequencing and annotation.</title>
        <authorList>
            <consortium name="The Broad Institute Genomics Platform"/>
            <consortium name="The Broad Institute Genome Sequencing Center for Infectious Disease"/>
            <person name="Wu L."/>
            <person name="Ma J."/>
        </authorList>
    </citation>
    <scope>NUCLEOTIDE SEQUENCE [LARGE SCALE GENOMIC DNA]</scope>
    <source>
        <strain evidence="5">KCTC 42805</strain>
    </source>
</reference>
<evidence type="ECO:0000256" key="3">
    <source>
        <dbReference type="ARBA" id="ARBA00023002"/>
    </source>
</evidence>
<dbReference type="PANTHER" id="PTHR43539">
    <property type="entry name" value="FLAVIN-BINDING MONOOXYGENASE-LIKE PROTEIN (AFU_ORTHOLOGUE AFUA_4G09220)"/>
    <property type="match status" value="1"/>
</dbReference>
<evidence type="ECO:0000256" key="2">
    <source>
        <dbReference type="ARBA" id="ARBA00022827"/>
    </source>
</evidence>
<dbReference type="GO" id="GO:0004497">
    <property type="term" value="F:monooxygenase activity"/>
    <property type="evidence" value="ECO:0007669"/>
    <property type="project" value="UniProtKB-KW"/>
</dbReference>
<dbReference type="Pfam" id="PF00743">
    <property type="entry name" value="FMO-like"/>
    <property type="match status" value="1"/>
</dbReference>
<dbReference type="InterPro" id="IPR000960">
    <property type="entry name" value="Flavin_mOase"/>
</dbReference>
<dbReference type="SUPFAM" id="SSF51905">
    <property type="entry name" value="FAD/NAD(P)-binding domain"/>
    <property type="match status" value="2"/>
</dbReference>
<organism evidence="4 5">
    <name type="scientific">Spirosoma soli</name>
    <dbReference type="NCBI Taxonomy" id="1770529"/>
    <lineage>
        <taxon>Bacteria</taxon>
        <taxon>Pseudomonadati</taxon>
        <taxon>Bacteroidota</taxon>
        <taxon>Cytophagia</taxon>
        <taxon>Cytophagales</taxon>
        <taxon>Cytophagaceae</taxon>
        <taxon>Spirosoma</taxon>
    </lineage>
</organism>
<dbReference type="InterPro" id="IPR050982">
    <property type="entry name" value="Auxin_biosynth/cation_transpt"/>
</dbReference>
<dbReference type="Gene3D" id="3.50.50.60">
    <property type="entry name" value="FAD/NAD(P)-binding domain"/>
    <property type="match status" value="1"/>
</dbReference>
<dbReference type="EC" id="1.14.13.-" evidence="4"/>
<dbReference type="PRINTS" id="PR00368">
    <property type="entry name" value="FADPNR"/>
</dbReference>
<accession>A0ABW5MC45</accession>
<evidence type="ECO:0000256" key="1">
    <source>
        <dbReference type="ARBA" id="ARBA00022630"/>
    </source>
</evidence>
<dbReference type="EMBL" id="JBHULN010000015">
    <property type="protein sequence ID" value="MFD2573112.1"/>
    <property type="molecule type" value="Genomic_DNA"/>
</dbReference>
<gene>
    <name evidence="4" type="ORF">ACFSUS_20895</name>
</gene>
<dbReference type="Proteomes" id="UP001597469">
    <property type="component" value="Unassembled WGS sequence"/>
</dbReference>
<protein>
    <submittedName>
        <fullName evidence="4">Flavin-containing monooxygenase</fullName>
        <ecNumber evidence="4">1.14.13.-</ecNumber>
    </submittedName>
</protein>
<keyword evidence="1" id="KW-0285">Flavoprotein</keyword>
<sequence length="389" mass="43505">MRNPATLIIGAGPAGLAIAGQLAHRNLPFTMLEASEYVGFAWRNHYDRLHLHTVKQHSALPHLPYPADYPTYVSRLQVVDYLERYAEHFGIKPLFNQKVISIRRNDTPDITDERWQVQTETNTFTAGRVIVATGYNRIPNVPELPGQRDFRGIIWHSHEYRNGAPFRDENVLVVGMGNTGAELALDLLEHGARPFISVRRPINIVRRDVFGKPAQPTAIFLNKFPNWFYDLVTGLSQKLTVGDLTKYGLGKPSHPASYDTRRGKIPVIDLGTLDQIKAGNITVVPAIERINAKTVTFARPGGASQELPFDAIILATGYRPGVRSILGEDLSAKILNERGYPKHLWFKDPTLQGLYFLGYTTPLTGIIYNLTIDSGRIADDILQNNFVTA</sequence>
<keyword evidence="5" id="KW-1185">Reference proteome</keyword>
<dbReference type="PANTHER" id="PTHR43539:SF78">
    <property type="entry name" value="FLAVIN-CONTAINING MONOOXYGENASE"/>
    <property type="match status" value="1"/>
</dbReference>
<dbReference type="PRINTS" id="PR00469">
    <property type="entry name" value="PNDRDTASEII"/>
</dbReference>
<proteinExistence type="predicted"/>
<dbReference type="RefSeq" id="WP_381525707.1">
    <property type="nucleotide sequence ID" value="NZ_JBHULN010000015.1"/>
</dbReference>
<keyword evidence="3 4" id="KW-0560">Oxidoreductase</keyword>
<dbReference type="PIRSF" id="PIRSF000332">
    <property type="entry name" value="FMO"/>
    <property type="match status" value="1"/>
</dbReference>
<dbReference type="InterPro" id="IPR036188">
    <property type="entry name" value="FAD/NAD-bd_sf"/>
</dbReference>
<keyword evidence="4" id="KW-0503">Monooxygenase</keyword>
<name>A0ABW5MC45_9BACT</name>